<keyword evidence="2" id="KW-1185">Reference proteome</keyword>
<sequence>MTIYREYHPFGELFDTHVMIDDDYCNKIKEISLKYKTYLDNFITVDEYLEEAFLEMEFTPVKYTLEDFYFDLFKNNIQLFHFNIYMFTVKHLRVKEMFVNSFFKEFLRKEYLETKVKREDILSCKNVEVPIKWFAIHTLVKQVKKNIYQTLSDNFDFLETIFKNDKLKKELIESFVKWKQ</sequence>
<accession>A0A9P6GUI1</accession>
<feature type="non-terminal residue" evidence="1">
    <location>
        <position position="180"/>
    </location>
</feature>
<name>A0A9P6GUI1_9MICR</name>
<gene>
    <name evidence="1" type="ORF">NGRA_3573</name>
</gene>
<reference evidence="1 2" key="1">
    <citation type="journal article" date="2020" name="Genome Biol. Evol.">
        <title>Comparative genomics of strictly vertically transmitted, feminizing microsporidia endosymbionts of amphipod crustaceans.</title>
        <authorList>
            <person name="Cormier A."/>
            <person name="Chebbi M.A."/>
            <person name="Giraud I."/>
            <person name="Wattier R."/>
            <person name="Teixeira M."/>
            <person name="Gilbert C."/>
            <person name="Rigaud T."/>
            <person name="Cordaux R."/>
        </authorList>
    </citation>
    <scope>NUCLEOTIDE SEQUENCE [LARGE SCALE GENOMIC DNA]</scope>
    <source>
        <strain evidence="1 2">Ou3-Ou53</strain>
    </source>
</reference>
<evidence type="ECO:0000313" key="1">
    <source>
        <dbReference type="EMBL" id="KAF9744814.1"/>
    </source>
</evidence>
<proteinExistence type="predicted"/>
<dbReference type="EMBL" id="SBJO01001502">
    <property type="protein sequence ID" value="KAF9744814.1"/>
    <property type="molecule type" value="Genomic_DNA"/>
</dbReference>
<organism evidence="1 2">
    <name type="scientific">Nosema granulosis</name>
    <dbReference type="NCBI Taxonomy" id="83296"/>
    <lineage>
        <taxon>Eukaryota</taxon>
        <taxon>Fungi</taxon>
        <taxon>Fungi incertae sedis</taxon>
        <taxon>Microsporidia</taxon>
        <taxon>Nosematidae</taxon>
        <taxon>Nosema</taxon>
    </lineage>
</organism>
<dbReference type="AlphaFoldDB" id="A0A9P6GUI1"/>
<comment type="caution">
    <text evidence="1">The sequence shown here is derived from an EMBL/GenBank/DDBJ whole genome shotgun (WGS) entry which is preliminary data.</text>
</comment>
<dbReference type="Proteomes" id="UP000740883">
    <property type="component" value="Unassembled WGS sequence"/>
</dbReference>
<protein>
    <submittedName>
        <fullName evidence="1">Uncharacterized protein</fullName>
    </submittedName>
</protein>
<evidence type="ECO:0000313" key="2">
    <source>
        <dbReference type="Proteomes" id="UP000740883"/>
    </source>
</evidence>